<dbReference type="AlphaFoldDB" id="A0A197JS42"/>
<keyword evidence="2 6" id="KW-0812">Transmembrane</keyword>
<keyword evidence="8" id="KW-1185">Reference proteome</keyword>
<organism evidence="7 8">
    <name type="scientific">Linnemannia elongata AG-77</name>
    <dbReference type="NCBI Taxonomy" id="1314771"/>
    <lineage>
        <taxon>Eukaryota</taxon>
        <taxon>Fungi</taxon>
        <taxon>Fungi incertae sedis</taxon>
        <taxon>Mucoromycota</taxon>
        <taxon>Mortierellomycotina</taxon>
        <taxon>Mortierellomycetes</taxon>
        <taxon>Mortierellales</taxon>
        <taxon>Mortierellaceae</taxon>
        <taxon>Linnemannia</taxon>
    </lineage>
</organism>
<evidence type="ECO:0000256" key="4">
    <source>
        <dbReference type="ARBA" id="ARBA00023136"/>
    </source>
</evidence>
<dbReference type="PANTHER" id="PTHR11040:SF44">
    <property type="entry name" value="PROTEIN ZNTC-RELATED"/>
    <property type="match status" value="1"/>
</dbReference>
<gene>
    <name evidence="7" type="ORF">K457DRAFT_127144</name>
</gene>
<dbReference type="PANTHER" id="PTHR11040">
    <property type="entry name" value="ZINC/IRON TRANSPORTER"/>
    <property type="match status" value="1"/>
</dbReference>
<feature type="transmembrane region" description="Helical" evidence="6">
    <location>
        <begin position="357"/>
        <end position="379"/>
    </location>
</feature>
<dbReference type="EMBL" id="KV442054">
    <property type="protein sequence ID" value="OAQ27783.1"/>
    <property type="molecule type" value="Genomic_DNA"/>
</dbReference>
<reference evidence="7 8" key="1">
    <citation type="submission" date="2016-05" db="EMBL/GenBank/DDBJ databases">
        <title>Genome sequencing reveals origins of a unique bacterial endosymbiosis in the earliest lineages of terrestrial Fungi.</title>
        <authorList>
            <consortium name="DOE Joint Genome Institute"/>
            <person name="Uehling J."/>
            <person name="Gryganskyi A."/>
            <person name="Hameed K."/>
            <person name="Tschaplinski T."/>
            <person name="Misztal P."/>
            <person name="Wu S."/>
            <person name="Desiro A."/>
            <person name="Vande Pol N."/>
            <person name="Du Z.-Y."/>
            <person name="Zienkiewicz A."/>
            <person name="Zienkiewicz K."/>
            <person name="Morin E."/>
            <person name="Tisserant E."/>
            <person name="Splivallo R."/>
            <person name="Hainaut M."/>
            <person name="Henrissat B."/>
            <person name="Ohm R."/>
            <person name="Kuo A."/>
            <person name="Yan J."/>
            <person name="Lipzen A."/>
            <person name="Nolan M."/>
            <person name="Labutti K."/>
            <person name="Barry K."/>
            <person name="Goldstein A."/>
            <person name="Labbe J."/>
            <person name="Schadt C."/>
            <person name="Tuskan G."/>
            <person name="Grigoriev I."/>
            <person name="Martin F."/>
            <person name="Vilgalys R."/>
            <person name="Bonito G."/>
        </authorList>
    </citation>
    <scope>NUCLEOTIDE SEQUENCE [LARGE SCALE GENOMIC DNA]</scope>
    <source>
        <strain evidence="7 8">AG-77</strain>
    </source>
</reference>
<dbReference type="GO" id="GO:0005385">
    <property type="term" value="F:zinc ion transmembrane transporter activity"/>
    <property type="evidence" value="ECO:0007669"/>
    <property type="project" value="TreeGrafter"/>
</dbReference>
<dbReference type="InterPro" id="IPR003689">
    <property type="entry name" value="ZIP"/>
</dbReference>
<protein>
    <submittedName>
        <fullName evidence="7">Zinc/iron permease</fullName>
    </submittedName>
</protein>
<sequence length="419" mass="45114">MADNSTDTPTIEDYNLGLHIGGLFANMAASTFGVLLPILFAYTTFNAQTTSKIHSVIQTARTFGSGVILATAFIHMLPTAFSNLSDPSLPEIFQEDTGYTGWAGLIAMVSAMLLQLLEYTATQRFYSQSKKGSKKSGGDVHAIDRLSVIYSDEDDVTAGQSEKKRVVSEDAGSLEEGRHGYAVGTVAAVDGLVAKPEDCLHMGHVHGGEILLVNKNNKSQHQNQHLHPHHRSDGEHNHSGHGHDSNKTLSSSSQQEQRSREIGTYILEFGIALHSVIIGITLGTTVGTEFVSLLIALLFHQFFEGVALGGRIASLQFKRSSLQPWLLSAWFACSTPLGMAIGIGIRSTYEGESVTSLIIQGVFDACSAGILLYTALVQLMSTEINSNVAFREASPKSQVVQFLALWFGAAAMAIVGKWA</sequence>
<dbReference type="Pfam" id="PF02535">
    <property type="entry name" value="Zip"/>
    <property type="match status" value="1"/>
</dbReference>
<proteinExistence type="predicted"/>
<dbReference type="STRING" id="1314771.A0A197JS42"/>
<evidence type="ECO:0000313" key="8">
    <source>
        <dbReference type="Proteomes" id="UP000078512"/>
    </source>
</evidence>
<name>A0A197JS42_9FUNG</name>
<evidence type="ECO:0000256" key="5">
    <source>
        <dbReference type="SAM" id="MobiDB-lite"/>
    </source>
</evidence>
<feature type="transmembrane region" description="Helical" evidence="6">
    <location>
        <begin position="325"/>
        <end position="345"/>
    </location>
</feature>
<evidence type="ECO:0000256" key="1">
    <source>
        <dbReference type="ARBA" id="ARBA00004141"/>
    </source>
</evidence>
<feature type="transmembrane region" description="Helical" evidence="6">
    <location>
        <begin position="399"/>
        <end position="418"/>
    </location>
</feature>
<feature type="compositionally biased region" description="Basic and acidic residues" evidence="5">
    <location>
        <begin position="231"/>
        <end position="246"/>
    </location>
</feature>
<feature type="transmembrane region" description="Helical" evidence="6">
    <location>
        <begin position="20"/>
        <end position="42"/>
    </location>
</feature>
<dbReference type="GO" id="GO:0005886">
    <property type="term" value="C:plasma membrane"/>
    <property type="evidence" value="ECO:0007669"/>
    <property type="project" value="TreeGrafter"/>
</dbReference>
<evidence type="ECO:0000256" key="3">
    <source>
        <dbReference type="ARBA" id="ARBA00022989"/>
    </source>
</evidence>
<keyword evidence="3 6" id="KW-1133">Transmembrane helix</keyword>
<feature type="transmembrane region" description="Helical" evidence="6">
    <location>
        <begin position="290"/>
        <end position="313"/>
    </location>
</feature>
<feature type="region of interest" description="Disordered" evidence="5">
    <location>
        <begin position="218"/>
        <end position="255"/>
    </location>
</feature>
<evidence type="ECO:0000256" key="6">
    <source>
        <dbReference type="SAM" id="Phobius"/>
    </source>
</evidence>
<evidence type="ECO:0000256" key="2">
    <source>
        <dbReference type="ARBA" id="ARBA00022692"/>
    </source>
</evidence>
<feature type="transmembrane region" description="Helical" evidence="6">
    <location>
        <begin position="63"/>
        <end position="81"/>
    </location>
</feature>
<feature type="transmembrane region" description="Helical" evidence="6">
    <location>
        <begin position="101"/>
        <end position="121"/>
    </location>
</feature>
<comment type="subcellular location">
    <subcellularLocation>
        <location evidence="1">Membrane</location>
        <topology evidence="1">Multi-pass membrane protein</topology>
    </subcellularLocation>
</comment>
<dbReference type="Proteomes" id="UP000078512">
    <property type="component" value="Unassembled WGS sequence"/>
</dbReference>
<keyword evidence="4 6" id="KW-0472">Membrane</keyword>
<dbReference type="OrthoDB" id="448280at2759"/>
<feature type="transmembrane region" description="Helical" evidence="6">
    <location>
        <begin position="262"/>
        <end position="284"/>
    </location>
</feature>
<evidence type="ECO:0000313" key="7">
    <source>
        <dbReference type="EMBL" id="OAQ27783.1"/>
    </source>
</evidence>
<accession>A0A197JS42</accession>